<accession>A0ABD2WT53</accession>
<keyword evidence="2" id="KW-0812">Transmembrane</keyword>
<evidence type="ECO:0000256" key="2">
    <source>
        <dbReference type="SAM" id="Phobius"/>
    </source>
</evidence>
<dbReference type="EMBL" id="JBJJXI010000073">
    <property type="protein sequence ID" value="KAL3396217.1"/>
    <property type="molecule type" value="Genomic_DNA"/>
</dbReference>
<keyword evidence="4" id="KW-1185">Reference proteome</keyword>
<evidence type="ECO:0000313" key="4">
    <source>
        <dbReference type="Proteomes" id="UP001627154"/>
    </source>
</evidence>
<feature type="transmembrane region" description="Helical" evidence="2">
    <location>
        <begin position="138"/>
        <end position="155"/>
    </location>
</feature>
<dbReference type="Proteomes" id="UP001627154">
    <property type="component" value="Unassembled WGS sequence"/>
</dbReference>
<feature type="region of interest" description="Disordered" evidence="1">
    <location>
        <begin position="28"/>
        <end position="47"/>
    </location>
</feature>
<keyword evidence="2" id="KW-1133">Transmembrane helix</keyword>
<evidence type="ECO:0000256" key="1">
    <source>
        <dbReference type="SAM" id="MobiDB-lite"/>
    </source>
</evidence>
<organism evidence="3 4">
    <name type="scientific">Trichogramma kaykai</name>
    <dbReference type="NCBI Taxonomy" id="54128"/>
    <lineage>
        <taxon>Eukaryota</taxon>
        <taxon>Metazoa</taxon>
        <taxon>Ecdysozoa</taxon>
        <taxon>Arthropoda</taxon>
        <taxon>Hexapoda</taxon>
        <taxon>Insecta</taxon>
        <taxon>Pterygota</taxon>
        <taxon>Neoptera</taxon>
        <taxon>Endopterygota</taxon>
        <taxon>Hymenoptera</taxon>
        <taxon>Apocrita</taxon>
        <taxon>Proctotrupomorpha</taxon>
        <taxon>Chalcidoidea</taxon>
        <taxon>Trichogrammatidae</taxon>
        <taxon>Trichogramma</taxon>
    </lineage>
</organism>
<proteinExistence type="predicted"/>
<protein>
    <submittedName>
        <fullName evidence="3">Uncharacterized protein</fullName>
    </submittedName>
</protein>
<reference evidence="3 4" key="1">
    <citation type="journal article" date="2024" name="bioRxiv">
        <title>A reference genome for Trichogramma kaykai: A tiny desert-dwelling parasitoid wasp with competing sex-ratio distorters.</title>
        <authorList>
            <person name="Culotta J."/>
            <person name="Lindsey A.R."/>
        </authorList>
    </citation>
    <scope>NUCLEOTIDE SEQUENCE [LARGE SCALE GENOMIC DNA]</scope>
    <source>
        <strain evidence="3 4">KSX58</strain>
    </source>
</reference>
<gene>
    <name evidence="3" type="ORF">TKK_009808</name>
</gene>
<evidence type="ECO:0000313" key="3">
    <source>
        <dbReference type="EMBL" id="KAL3396217.1"/>
    </source>
</evidence>
<dbReference type="AlphaFoldDB" id="A0ABD2WT53"/>
<keyword evidence="2" id="KW-0472">Membrane</keyword>
<sequence length="159" mass="18090">MLNQSTQASQERPSLLLHGLFKGQCTRRLRGGRTPRPPAPSTQHISVPGRPGARVHGLITCRIFQLQQHHQRKFHILDQLTVVQCNKIKLCGKVTLQSPFEEFENITLDGQWSIHNGFEILKLPFLHVCSENFNTHGIYVHVFGTLYFIIVYAIPGNNL</sequence>
<comment type="caution">
    <text evidence="3">The sequence shown here is derived from an EMBL/GenBank/DDBJ whole genome shotgun (WGS) entry which is preliminary data.</text>
</comment>
<name>A0ABD2WT53_9HYME</name>